<name>A0ABT1L7Y0_9HYPH</name>
<gene>
    <name evidence="2" type="ORF">NK718_03595</name>
</gene>
<protein>
    <submittedName>
        <fullName evidence="2">Rrf2 family transcriptional regulator</fullName>
    </submittedName>
</protein>
<reference evidence="2 3" key="1">
    <citation type="submission" date="2022-07" db="EMBL/GenBank/DDBJ databases">
        <authorList>
            <person name="Li W.-J."/>
            <person name="Deng Q.-Q."/>
        </authorList>
    </citation>
    <scope>NUCLEOTIDE SEQUENCE [LARGE SCALE GENOMIC DNA]</scope>
    <source>
        <strain evidence="2 3">SYSU M60028</strain>
    </source>
</reference>
<dbReference type="Pfam" id="PF02082">
    <property type="entry name" value="Rrf2"/>
    <property type="match status" value="1"/>
</dbReference>
<dbReference type="Gene3D" id="1.10.10.10">
    <property type="entry name" value="Winged helix-like DNA-binding domain superfamily/Winged helix DNA-binding domain"/>
    <property type="match status" value="1"/>
</dbReference>
<dbReference type="Proteomes" id="UP001205890">
    <property type="component" value="Unassembled WGS sequence"/>
</dbReference>
<dbReference type="InterPro" id="IPR036388">
    <property type="entry name" value="WH-like_DNA-bd_sf"/>
</dbReference>
<dbReference type="EMBL" id="JANCLU010000002">
    <property type="protein sequence ID" value="MCP8937587.1"/>
    <property type="molecule type" value="Genomic_DNA"/>
</dbReference>
<dbReference type="NCBIfam" id="TIGR00738">
    <property type="entry name" value="rrf2_super"/>
    <property type="match status" value="1"/>
</dbReference>
<dbReference type="InterPro" id="IPR036390">
    <property type="entry name" value="WH_DNA-bd_sf"/>
</dbReference>
<proteinExistence type="predicted"/>
<evidence type="ECO:0000313" key="2">
    <source>
        <dbReference type="EMBL" id="MCP8937587.1"/>
    </source>
</evidence>
<evidence type="ECO:0000313" key="3">
    <source>
        <dbReference type="Proteomes" id="UP001205890"/>
    </source>
</evidence>
<accession>A0ABT1L7Y0</accession>
<organism evidence="2 3">
    <name type="scientific">Alsobacter ponti</name>
    <dbReference type="NCBI Taxonomy" id="2962936"/>
    <lineage>
        <taxon>Bacteria</taxon>
        <taxon>Pseudomonadati</taxon>
        <taxon>Pseudomonadota</taxon>
        <taxon>Alphaproteobacteria</taxon>
        <taxon>Hyphomicrobiales</taxon>
        <taxon>Alsobacteraceae</taxon>
        <taxon>Alsobacter</taxon>
    </lineage>
</organism>
<dbReference type="SUPFAM" id="SSF46785">
    <property type="entry name" value="Winged helix' DNA-binding domain"/>
    <property type="match status" value="1"/>
</dbReference>
<dbReference type="PROSITE" id="PS51197">
    <property type="entry name" value="HTH_RRF2_2"/>
    <property type="match status" value="1"/>
</dbReference>
<evidence type="ECO:0000256" key="1">
    <source>
        <dbReference type="ARBA" id="ARBA00023125"/>
    </source>
</evidence>
<dbReference type="RefSeq" id="WP_254738720.1">
    <property type="nucleotide sequence ID" value="NZ_JANCLU010000002.1"/>
</dbReference>
<dbReference type="PANTHER" id="PTHR33221:SF4">
    <property type="entry name" value="HTH-TYPE TRANSCRIPTIONAL REPRESSOR NSRR"/>
    <property type="match status" value="1"/>
</dbReference>
<dbReference type="PANTHER" id="PTHR33221">
    <property type="entry name" value="WINGED HELIX-TURN-HELIX TRANSCRIPTIONAL REGULATOR, RRF2 FAMILY"/>
    <property type="match status" value="1"/>
</dbReference>
<comment type="caution">
    <text evidence="2">The sequence shown here is derived from an EMBL/GenBank/DDBJ whole genome shotgun (WGS) entry which is preliminary data.</text>
</comment>
<sequence length="152" mass="15855">MKLTSHTDFGLRVLMSLAAAPERLMTIEDLAARHRLSRNHLMKVANSLIRAGFVTGLRGRGGGLRLASAPESIRVGDVVRALEDDVALVACLGDEPASCVFTGVCRLTGALGRALAAFLAELDAVTLADLVAPRQALRARLSLATAGEGAAP</sequence>
<keyword evidence="1" id="KW-0238">DNA-binding</keyword>
<dbReference type="InterPro" id="IPR000944">
    <property type="entry name" value="Tscrpt_reg_Rrf2"/>
</dbReference>
<keyword evidence="3" id="KW-1185">Reference proteome</keyword>